<sequence>MRSRFNLKKRHQPPNEVAMIGRLMADQNMPEINKYLRRWLISFLRHKMMMMGSSKTIGKNLVEIDTANAIALSSYFLLSK</sequence>
<dbReference type="AlphaFoldDB" id="A0A6J7MQ64"/>
<name>A0A6J7MQ64_9ZZZZ</name>
<gene>
    <name evidence="1" type="ORF">UFOPK3935_00796</name>
</gene>
<protein>
    <submittedName>
        <fullName evidence="1">Unannotated protein</fullName>
    </submittedName>
</protein>
<accession>A0A6J7MQ64</accession>
<evidence type="ECO:0000313" key="1">
    <source>
        <dbReference type="EMBL" id="CAB4982837.1"/>
    </source>
</evidence>
<dbReference type="EMBL" id="CAFBOH010000109">
    <property type="protein sequence ID" value="CAB4982837.1"/>
    <property type="molecule type" value="Genomic_DNA"/>
</dbReference>
<organism evidence="1">
    <name type="scientific">freshwater metagenome</name>
    <dbReference type="NCBI Taxonomy" id="449393"/>
    <lineage>
        <taxon>unclassified sequences</taxon>
        <taxon>metagenomes</taxon>
        <taxon>ecological metagenomes</taxon>
    </lineage>
</organism>
<reference evidence="1" key="1">
    <citation type="submission" date="2020-05" db="EMBL/GenBank/DDBJ databases">
        <authorList>
            <person name="Chiriac C."/>
            <person name="Salcher M."/>
            <person name="Ghai R."/>
            <person name="Kavagutti S V."/>
        </authorList>
    </citation>
    <scope>NUCLEOTIDE SEQUENCE</scope>
</reference>
<proteinExistence type="predicted"/>